<protein>
    <recommendedName>
        <fullName evidence="4">DUF1129 domain-containing protein</fullName>
    </recommendedName>
</protein>
<feature type="transmembrane region" description="Helical" evidence="1">
    <location>
        <begin position="93"/>
        <end position="117"/>
    </location>
</feature>
<keyword evidence="1" id="KW-0812">Transmembrane</keyword>
<evidence type="ECO:0000313" key="2">
    <source>
        <dbReference type="EMBL" id="GFH40370.1"/>
    </source>
</evidence>
<name>A0A6A0B4T3_9LACT</name>
<dbReference type="Proteomes" id="UP000475928">
    <property type="component" value="Unassembled WGS sequence"/>
</dbReference>
<feature type="transmembrane region" description="Helical" evidence="1">
    <location>
        <begin position="192"/>
        <end position="210"/>
    </location>
</feature>
<organism evidence="2 3">
    <name type="scientific">Pseudolactococcus insecticola</name>
    <dbReference type="NCBI Taxonomy" id="2709158"/>
    <lineage>
        <taxon>Bacteria</taxon>
        <taxon>Bacillati</taxon>
        <taxon>Bacillota</taxon>
        <taxon>Bacilli</taxon>
        <taxon>Lactobacillales</taxon>
        <taxon>Streptococcaceae</taxon>
        <taxon>Pseudolactococcus</taxon>
    </lineage>
</organism>
<feature type="transmembrane region" description="Helical" evidence="1">
    <location>
        <begin position="123"/>
        <end position="144"/>
    </location>
</feature>
<evidence type="ECO:0000256" key="1">
    <source>
        <dbReference type="SAM" id="Phobius"/>
    </source>
</evidence>
<keyword evidence="1" id="KW-0472">Membrane</keyword>
<dbReference type="InterPro" id="IPR009214">
    <property type="entry name" value="DUF1129"/>
</dbReference>
<dbReference type="PIRSF" id="PIRSF033111">
    <property type="entry name" value="UCP033111"/>
    <property type="match status" value="1"/>
</dbReference>
<dbReference type="Pfam" id="PF06570">
    <property type="entry name" value="DUF1129"/>
    <property type="match status" value="1"/>
</dbReference>
<reference evidence="2 3" key="1">
    <citation type="submission" date="2020-02" db="EMBL/GenBank/DDBJ databases">
        <title>Draft genome sequence of Lactococcus sp. Hs20B0-1.</title>
        <authorList>
            <person name="Noda S."/>
            <person name="Yuki M."/>
            <person name="Ohkuma M."/>
        </authorList>
    </citation>
    <scope>NUCLEOTIDE SEQUENCE [LARGE SCALE GENOMIC DNA]</scope>
    <source>
        <strain evidence="2 3">Hs20B0-1</strain>
    </source>
</reference>
<evidence type="ECO:0008006" key="4">
    <source>
        <dbReference type="Google" id="ProtNLM"/>
    </source>
</evidence>
<comment type="caution">
    <text evidence="2">The sequence shown here is derived from an EMBL/GenBank/DDBJ whole genome shotgun (WGS) entry which is preliminary data.</text>
</comment>
<feature type="transmembrane region" description="Helical" evidence="1">
    <location>
        <begin position="165"/>
        <end position="186"/>
    </location>
</feature>
<keyword evidence="3" id="KW-1185">Reference proteome</keyword>
<keyword evidence="1" id="KW-1133">Transmembrane helix</keyword>
<proteinExistence type="predicted"/>
<dbReference type="AlphaFoldDB" id="A0A6A0B4T3"/>
<sequence>MENFIDQLTAKNSEYVHIVTRELVKIGKSDDEIKTILSEILPQIVAAQKERKLAKDILGTPNEFTSKYAPKTAAKGAKNTTPASDRFTNDKPVLMWLDSSLLMLGVLAVINGIMALFSKNARTYGIITLIIMSFAAGFVMYLMYRLVYKPQAEGKKVPWLRSFGPLTLAFLAWILLFMATMLLPSSINVSPAGYLVAAVGLIALALRYFLKRRYNIKSAMGTQPVRK</sequence>
<dbReference type="RefSeq" id="WP_172355848.1">
    <property type="nucleotide sequence ID" value="NZ_BLLH01000003.1"/>
</dbReference>
<evidence type="ECO:0000313" key="3">
    <source>
        <dbReference type="Proteomes" id="UP000475928"/>
    </source>
</evidence>
<dbReference type="EMBL" id="BLLH01000003">
    <property type="protein sequence ID" value="GFH40370.1"/>
    <property type="molecule type" value="Genomic_DNA"/>
</dbReference>
<gene>
    <name evidence="2" type="primary">ybjB</name>
    <name evidence="2" type="ORF">Hs20B_07680</name>
</gene>
<accession>A0A6A0B4T3</accession>